<feature type="region of interest" description="Disordered" evidence="1">
    <location>
        <begin position="132"/>
        <end position="157"/>
    </location>
</feature>
<evidence type="ECO:0000313" key="3">
    <source>
        <dbReference type="Proteomes" id="UP000765509"/>
    </source>
</evidence>
<dbReference type="Proteomes" id="UP000765509">
    <property type="component" value="Unassembled WGS sequence"/>
</dbReference>
<evidence type="ECO:0000256" key="1">
    <source>
        <dbReference type="SAM" id="MobiDB-lite"/>
    </source>
</evidence>
<feature type="compositionally biased region" description="Polar residues" evidence="1">
    <location>
        <begin position="1"/>
        <end position="13"/>
    </location>
</feature>
<feature type="region of interest" description="Disordered" evidence="1">
    <location>
        <begin position="1"/>
        <end position="45"/>
    </location>
</feature>
<proteinExistence type="predicted"/>
<feature type="compositionally biased region" description="Basic and acidic residues" evidence="1">
    <location>
        <begin position="138"/>
        <end position="150"/>
    </location>
</feature>
<reference evidence="2" key="1">
    <citation type="submission" date="2021-03" db="EMBL/GenBank/DDBJ databases">
        <title>Draft genome sequence of rust myrtle Austropuccinia psidii MF-1, a brazilian biotype.</title>
        <authorList>
            <person name="Quecine M.C."/>
            <person name="Pachon D.M.R."/>
            <person name="Bonatelli M.L."/>
            <person name="Correr F.H."/>
            <person name="Franceschini L.M."/>
            <person name="Leite T.F."/>
            <person name="Margarido G.R.A."/>
            <person name="Almeida C.A."/>
            <person name="Ferrarezi J.A."/>
            <person name="Labate C.A."/>
        </authorList>
    </citation>
    <scope>NUCLEOTIDE SEQUENCE</scope>
    <source>
        <strain evidence="2">MF-1</strain>
    </source>
</reference>
<keyword evidence="3" id="KW-1185">Reference proteome</keyword>
<dbReference type="EMBL" id="AVOT02019584">
    <property type="protein sequence ID" value="MBW0507242.1"/>
    <property type="molecule type" value="Genomic_DNA"/>
</dbReference>
<evidence type="ECO:0000313" key="2">
    <source>
        <dbReference type="EMBL" id="MBW0507242.1"/>
    </source>
</evidence>
<organism evidence="2 3">
    <name type="scientific">Austropuccinia psidii MF-1</name>
    <dbReference type="NCBI Taxonomy" id="1389203"/>
    <lineage>
        <taxon>Eukaryota</taxon>
        <taxon>Fungi</taxon>
        <taxon>Dikarya</taxon>
        <taxon>Basidiomycota</taxon>
        <taxon>Pucciniomycotina</taxon>
        <taxon>Pucciniomycetes</taxon>
        <taxon>Pucciniales</taxon>
        <taxon>Sphaerophragmiaceae</taxon>
        <taxon>Austropuccinia</taxon>
    </lineage>
</organism>
<feature type="compositionally biased region" description="Polar residues" evidence="1">
    <location>
        <begin position="25"/>
        <end position="43"/>
    </location>
</feature>
<gene>
    <name evidence="2" type="ORF">O181_046957</name>
</gene>
<accession>A0A9Q3DWX4</accession>
<name>A0A9Q3DWX4_9BASI</name>
<sequence>MTTRRGSQYSIQSDGGRLRHRNDPTKGQSKGKSTQESFISQRQVPEIPVISEPDLELSLSFSNRNQLHSEDLKRHIHEPLKAVLHHLQGQIFGNFATNKPSSDELLAYPEKVPQRRGNGDILQFMDSTIIQTSNQKHKGLEQQKEGEKQGRSSSSLY</sequence>
<dbReference type="AlphaFoldDB" id="A0A9Q3DWX4"/>
<protein>
    <submittedName>
        <fullName evidence="2">Uncharacterized protein</fullName>
    </submittedName>
</protein>
<comment type="caution">
    <text evidence="2">The sequence shown here is derived from an EMBL/GenBank/DDBJ whole genome shotgun (WGS) entry which is preliminary data.</text>
</comment>